<feature type="compositionally biased region" description="Polar residues" evidence="4">
    <location>
        <begin position="776"/>
        <end position="791"/>
    </location>
</feature>
<dbReference type="InterPro" id="IPR000286">
    <property type="entry name" value="HDACs"/>
</dbReference>
<gene>
    <name evidence="6" type="ORF">FH972_026139</name>
</gene>
<feature type="compositionally biased region" description="Low complexity" evidence="4">
    <location>
        <begin position="986"/>
        <end position="995"/>
    </location>
</feature>
<keyword evidence="3" id="KW-0156">Chromatin regulator</keyword>
<feature type="compositionally biased region" description="Polar residues" evidence="4">
    <location>
        <begin position="969"/>
        <end position="985"/>
    </location>
</feature>
<dbReference type="GO" id="GO:0005634">
    <property type="term" value="C:nucleus"/>
    <property type="evidence" value="ECO:0007669"/>
    <property type="project" value="TreeGrafter"/>
</dbReference>
<feature type="compositionally biased region" description="Low complexity" evidence="4">
    <location>
        <begin position="13"/>
        <end position="32"/>
    </location>
</feature>
<dbReference type="InterPro" id="IPR037138">
    <property type="entry name" value="His_deacetylse_dom_sf"/>
</dbReference>
<evidence type="ECO:0000256" key="3">
    <source>
        <dbReference type="ARBA" id="ARBA00022853"/>
    </source>
</evidence>
<dbReference type="InterPro" id="IPR023696">
    <property type="entry name" value="Ureohydrolase_dom_sf"/>
</dbReference>
<evidence type="ECO:0000313" key="7">
    <source>
        <dbReference type="Proteomes" id="UP000327013"/>
    </source>
</evidence>
<dbReference type="Pfam" id="PF00850">
    <property type="entry name" value="Hist_deacetyl"/>
    <property type="match status" value="1"/>
</dbReference>
<organism evidence="6 7">
    <name type="scientific">Carpinus fangiana</name>
    <dbReference type="NCBI Taxonomy" id="176857"/>
    <lineage>
        <taxon>Eukaryota</taxon>
        <taxon>Viridiplantae</taxon>
        <taxon>Streptophyta</taxon>
        <taxon>Embryophyta</taxon>
        <taxon>Tracheophyta</taxon>
        <taxon>Spermatophyta</taxon>
        <taxon>Magnoliopsida</taxon>
        <taxon>eudicotyledons</taxon>
        <taxon>Gunneridae</taxon>
        <taxon>Pentapetalae</taxon>
        <taxon>rosids</taxon>
        <taxon>fabids</taxon>
        <taxon>Fagales</taxon>
        <taxon>Betulaceae</taxon>
        <taxon>Carpinus</taxon>
    </lineage>
</organism>
<dbReference type="FunFam" id="3.40.800.20:FF:000011">
    <property type="entry name" value="Histone deacetylase HOS3"/>
    <property type="match status" value="1"/>
</dbReference>
<dbReference type="PANTHER" id="PTHR47558">
    <property type="entry name" value="HISTONE DEACETYLASE HOS3"/>
    <property type="match status" value="1"/>
</dbReference>
<feature type="region of interest" description="Disordered" evidence="4">
    <location>
        <begin position="700"/>
        <end position="1094"/>
    </location>
</feature>
<feature type="compositionally biased region" description="Polar residues" evidence="4">
    <location>
        <begin position="33"/>
        <end position="43"/>
    </location>
</feature>
<feature type="compositionally biased region" description="Polar residues" evidence="4">
    <location>
        <begin position="1022"/>
        <end position="1042"/>
    </location>
</feature>
<keyword evidence="7" id="KW-1185">Reference proteome</keyword>
<evidence type="ECO:0000256" key="2">
    <source>
        <dbReference type="ARBA" id="ARBA00022491"/>
    </source>
</evidence>
<evidence type="ECO:0000313" key="6">
    <source>
        <dbReference type="EMBL" id="KAB8648483.1"/>
    </source>
</evidence>
<feature type="compositionally biased region" description="Polar residues" evidence="4">
    <location>
        <begin position="1059"/>
        <end position="1072"/>
    </location>
</feature>
<feature type="region of interest" description="Disordered" evidence="4">
    <location>
        <begin position="1"/>
        <end position="139"/>
    </location>
</feature>
<feature type="compositionally biased region" description="Low complexity" evidence="4">
    <location>
        <begin position="800"/>
        <end position="816"/>
    </location>
</feature>
<feature type="region of interest" description="Disordered" evidence="4">
    <location>
        <begin position="1142"/>
        <end position="1170"/>
    </location>
</feature>
<evidence type="ECO:0000256" key="1">
    <source>
        <dbReference type="ARBA" id="ARBA00001947"/>
    </source>
</evidence>
<protein>
    <recommendedName>
        <fullName evidence="5">Histone deacetylase domain-containing protein</fullName>
    </recommendedName>
</protein>
<evidence type="ECO:0000256" key="4">
    <source>
        <dbReference type="SAM" id="MobiDB-lite"/>
    </source>
</evidence>
<reference evidence="6 7" key="1">
    <citation type="submission" date="2019-06" db="EMBL/GenBank/DDBJ databases">
        <title>A chromosomal-level reference genome of Carpinus fangiana (Coryloideae, Betulaceae).</title>
        <authorList>
            <person name="Yang X."/>
            <person name="Wang Z."/>
            <person name="Zhang L."/>
            <person name="Hao G."/>
            <person name="Liu J."/>
            <person name="Yang Y."/>
        </authorList>
    </citation>
    <scope>NUCLEOTIDE SEQUENCE [LARGE SCALE GENOMIC DNA]</scope>
    <source>
        <strain evidence="6">Cfa_2016G</strain>
        <tissue evidence="6">Leaf</tissue>
    </source>
</reference>
<feature type="compositionally biased region" description="Basic and acidic residues" evidence="4">
    <location>
        <begin position="747"/>
        <end position="757"/>
    </location>
</feature>
<name>A0A5N6L333_9ROSI</name>
<feature type="region of interest" description="Disordered" evidence="4">
    <location>
        <begin position="278"/>
        <end position="297"/>
    </location>
</feature>
<dbReference type="GO" id="GO:0004407">
    <property type="term" value="F:histone deacetylase activity"/>
    <property type="evidence" value="ECO:0007669"/>
    <property type="project" value="TreeGrafter"/>
</dbReference>
<feature type="compositionally biased region" description="Basic and acidic residues" evidence="4">
    <location>
        <begin position="846"/>
        <end position="858"/>
    </location>
</feature>
<dbReference type="PANTHER" id="PTHR47558:SF1">
    <property type="entry name" value="HISTONE DEACETYLASE HOS3"/>
    <property type="match status" value="1"/>
</dbReference>
<accession>A0A5N6L333</accession>
<dbReference type="Proteomes" id="UP000327013">
    <property type="component" value="Unassembled WGS sequence"/>
</dbReference>
<dbReference type="PRINTS" id="PR01270">
    <property type="entry name" value="HDASUPER"/>
</dbReference>
<dbReference type="SUPFAM" id="SSF52768">
    <property type="entry name" value="Arginase/deacetylase"/>
    <property type="match status" value="1"/>
</dbReference>
<evidence type="ECO:0000259" key="5">
    <source>
        <dbReference type="Pfam" id="PF00850"/>
    </source>
</evidence>
<feature type="compositionally biased region" description="Low complexity" evidence="4">
    <location>
        <begin position="61"/>
        <end position="73"/>
    </location>
</feature>
<feature type="region of interest" description="Disordered" evidence="4">
    <location>
        <begin position="654"/>
        <end position="673"/>
    </location>
</feature>
<comment type="cofactor">
    <cofactor evidence="1">
        <name>Zn(2+)</name>
        <dbReference type="ChEBI" id="CHEBI:29105"/>
    </cofactor>
</comment>
<feature type="compositionally biased region" description="Low complexity" evidence="4">
    <location>
        <begin position="919"/>
        <end position="948"/>
    </location>
</feature>
<comment type="caution">
    <text evidence="6">The sequence shown here is derived from an EMBL/GenBank/DDBJ whole genome shotgun (WGS) entry which is preliminary data.</text>
</comment>
<feature type="domain" description="Histone deacetylase" evidence="5">
    <location>
        <begin position="254"/>
        <end position="581"/>
    </location>
</feature>
<sequence>MASPGRPNLPHVTIPTDSPSTSSNDASSISTSLNRLSINPTQSPRHRSPSPMARTSGHAQTSSPGTSSRPGTRNGPPGSVGRPPASPQSARKISSPLVSRRDSHGAPASPSLRRKSSATFSVRSSSQNRAPPSPVFERPPVTAASVATEHFTKELLHHNLFEPSGPDTIVIVHDACYGHRFSRPKVPKSTMGLIVERPERLQAGTLGLSSAYVRLGERHSEGSNPIHPSRDPSSRLPFRILKSTRSTSIVAPVVANVHGAKWTAELKQMADAAESRLRSGTKELTRPDTPTGNANKPHLHEGDLYLCKDSLEAFQGAIGGVLDAVDTVFGATASGADTTKAFVCVRPPGHHCSSDHPSGFCWLNNVHIGIEHAAQAHGLTHAAIIDFDLHHGDGSQSIAWERNAKAAKAPKNAPLSKKTSIGYYSLHDINSYPCEWGDVEKVQSASLCIENAHAQSIWNVHLQPWKDEDEFWALYESRYLVLLEKARAFLRHHTQRLRSEKAYIQPKAAIFISAGFDASEHEGEGMQRHKVTVPTTFYARFTSDIVKLAYEDGIGVDGRVISVLEGGYSDRALMSGVLSHLVGLTQTTKVHPQPSLNSTWWSLGALAELEALLRPSHVLPISVKKRPNEQGNYASPTQSFSAKVVDPDKMYRSISGTMRPVDTSRPPTPPAPEVDWATAAHELGKLLIPKDRPVISCRHDELNEPKPKKERHSSIGLPSVEPTTERVTRGRKAKADSSTAGSAASSKGRDPNRRRTISDLSAPGELVDFGQAIPSIESSTRPSTSAGSPTKNVFGGGDASSTTSRRSSLSRNSTPSQNATAPIQTKSRRSSGAGIGVAKRPTASREPSHMSIKEESPFRNDINVAPVPAAGDAPPVPSASSVDQLASRVKKITLHPPKLPGTTDRPAGAEKNAAKPVRKTPAPRAPKATATAVKTTASRTTAKTSKPAPGSKLPSAAIPHASPSEPLTAGQSVSSATSALIPNQTAASTAPAAEADPFHATPSTNAATITAPEVLPMPPPSNVSTNPLPSPTIAPSSSTNAGNEGYDPQFIPYQPPQPHSQATAPTPESLTWMTPHTAAQGTPPPPTPAAARGRTIAHPQAANKENLYVGNAMGPIPFSPRKESPAVTGSVIAADSPVAKMVHAEDDKAPSVWDVPPTPAAPQPHQAKSS</sequence>
<feature type="compositionally biased region" description="Low complexity" evidence="4">
    <location>
        <begin position="864"/>
        <end position="883"/>
    </location>
</feature>
<dbReference type="Gene3D" id="3.40.800.20">
    <property type="entry name" value="Histone deacetylase domain"/>
    <property type="match status" value="1"/>
</dbReference>
<feature type="compositionally biased region" description="Low complexity" evidence="4">
    <location>
        <begin position="736"/>
        <end position="746"/>
    </location>
</feature>
<dbReference type="AlphaFoldDB" id="A0A5N6L333"/>
<dbReference type="OrthoDB" id="5232919at2759"/>
<dbReference type="InterPro" id="IPR053244">
    <property type="entry name" value="HDAC_HD_type_1"/>
</dbReference>
<feature type="compositionally biased region" description="Polar residues" evidence="4">
    <location>
        <begin position="117"/>
        <end position="130"/>
    </location>
</feature>
<dbReference type="EMBL" id="VIBQ01000080">
    <property type="protein sequence ID" value="KAB8648483.1"/>
    <property type="molecule type" value="Genomic_DNA"/>
</dbReference>
<keyword evidence="2" id="KW-0678">Repressor</keyword>
<proteinExistence type="predicted"/>
<dbReference type="InterPro" id="IPR023801">
    <property type="entry name" value="His_deacetylse_dom"/>
</dbReference>